<feature type="compositionally biased region" description="Basic and acidic residues" evidence="1">
    <location>
        <begin position="246"/>
        <end position="267"/>
    </location>
</feature>
<comment type="caution">
    <text evidence="2">The sequence shown here is derived from an EMBL/GenBank/DDBJ whole genome shotgun (WGS) entry which is preliminary data.</text>
</comment>
<feature type="compositionally biased region" description="Basic residues" evidence="1">
    <location>
        <begin position="222"/>
        <end position="231"/>
    </location>
</feature>
<reference evidence="2 3" key="1">
    <citation type="submission" date="2024-01" db="EMBL/GenBank/DDBJ databases">
        <title>A draft genome for the cacao thread blight pathogen Marasmiellus scandens.</title>
        <authorList>
            <person name="Baruah I.K."/>
            <person name="Leung J."/>
            <person name="Bukari Y."/>
            <person name="Amoako-Attah I."/>
            <person name="Meinhardt L.W."/>
            <person name="Bailey B.A."/>
            <person name="Cohen S.P."/>
        </authorList>
    </citation>
    <scope>NUCLEOTIDE SEQUENCE [LARGE SCALE GENOMIC DNA]</scope>
    <source>
        <strain evidence="2 3">GH-19</strain>
    </source>
</reference>
<proteinExistence type="predicted"/>
<organism evidence="2 3">
    <name type="scientific">Marasmiellus scandens</name>
    <dbReference type="NCBI Taxonomy" id="2682957"/>
    <lineage>
        <taxon>Eukaryota</taxon>
        <taxon>Fungi</taxon>
        <taxon>Dikarya</taxon>
        <taxon>Basidiomycota</taxon>
        <taxon>Agaricomycotina</taxon>
        <taxon>Agaricomycetes</taxon>
        <taxon>Agaricomycetidae</taxon>
        <taxon>Agaricales</taxon>
        <taxon>Marasmiineae</taxon>
        <taxon>Omphalotaceae</taxon>
        <taxon>Marasmiellus</taxon>
    </lineage>
</organism>
<name>A0ABR1JGQ9_9AGAR</name>
<dbReference type="Proteomes" id="UP001498398">
    <property type="component" value="Unassembled WGS sequence"/>
</dbReference>
<gene>
    <name evidence="2" type="ORF">VKT23_008809</name>
</gene>
<keyword evidence="3" id="KW-1185">Reference proteome</keyword>
<sequence>MPKGHAEGNLNFVAIRNGWERQISLTPAEVDNMSYLTLESLLELDTLKLRAQNLRIFVEHPPASGVFDKICPWQEDGTLQSALVKSFFEERMRNGTITTLDVRDMREEIQERDGAAPLSRSPKAKGWLRATGLVKTKSHSHGLHNFMGGTMNESPELPRIVADYSPNPNQMFQPFASQLPPRVPPKSTTTGSMLSPPSTPEGERYQSQGDWSAPRRTSSRATSRRSHRRRSGQSDDEQEPGNDVDTVGKGEGAGHSRDDENIVKSSDKVALWRKGTGDAYSFTDSNGTAPKSMRRESYVQGVRHGQEGPRAFSPVTSRTYSPAPTTQSYTPMKVKRRQTREDVKVANARPVRPAYAASSRTSGDSDSFIQEKPPRQDSMLADTKPARLPYAASRASHDSEEFPQEVSVCSDSDSEY</sequence>
<evidence type="ECO:0000256" key="1">
    <source>
        <dbReference type="SAM" id="MobiDB-lite"/>
    </source>
</evidence>
<feature type="compositionally biased region" description="Polar residues" evidence="1">
    <location>
        <begin position="186"/>
        <end position="196"/>
    </location>
</feature>
<feature type="compositionally biased region" description="Low complexity" evidence="1">
    <location>
        <begin position="212"/>
        <end position="221"/>
    </location>
</feature>
<feature type="compositionally biased region" description="Polar residues" evidence="1">
    <location>
        <begin position="358"/>
        <end position="368"/>
    </location>
</feature>
<feature type="region of interest" description="Disordered" evidence="1">
    <location>
        <begin position="159"/>
        <end position="416"/>
    </location>
</feature>
<feature type="compositionally biased region" description="Polar residues" evidence="1">
    <location>
        <begin position="407"/>
        <end position="416"/>
    </location>
</feature>
<evidence type="ECO:0000313" key="2">
    <source>
        <dbReference type="EMBL" id="KAK7460880.1"/>
    </source>
</evidence>
<accession>A0ABR1JGQ9</accession>
<dbReference type="EMBL" id="JBANRG010000014">
    <property type="protein sequence ID" value="KAK7460880.1"/>
    <property type="molecule type" value="Genomic_DNA"/>
</dbReference>
<feature type="compositionally biased region" description="Polar residues" evidence="1">
    <location>
        <begin position="166"/>
        <end position="176"/>
    </location>
</feature>
<evidence type="ECO:0000313" key="3">
    <source>
        <dbReference type="Proteomes" id="UP001498398"/>
    </source>
</evidence>
<feature type="compositionally biased region" description="Polar residues" evidence="1">
    <location>
        <begin position="314"/>
        <end position="330"/>
    </location>
</feature>
<protein>
    <submittedName>
        <fullName evidence="2">Uncharacterized protein</fullName>
    </submittedName>
</protein>